<evidence type="ECO:0000313" key="1">
    <source>
        <dbReference type="EMBL" id="CAB4127194.1"/>
    </source>
</evidence>
<name>A0A6J5KXM5_9CAUD</name>
<organism evidence="1">
    <name type="scientific">uncultured Caudovirales phage</name>
    <dbReference type="NCBI Taxonomy" id="2100421"/>
    <lineage>
        <taxon>Viruses</taxon>
        <taxon>Duplodnaviria</taxon>
        <taxon>Heunggongvirae</taxon>
        <taxon>Uroviricota</taxon>
        <taxon>Caudoviricetes</taxon>
        <taxon>Peduoviridae</taxon>
        <taxon>Maltschvirus</taxon>
        <taxon>Maltschvirus maltsch</taxon>
    </lineage>
</organism>
<reference evidence="1" key="1">
    <citation type="submission" date="2020-04" db="EMBL/GenBank/DDBJ databases">
        <authorList>
            <person name="Chiriac C."/>
            <person name="Salcher M."/>
            <person name="Ghai R."/>
            <person name="Kavagutti S V."/>
        </authorList>
    </citation>
    <scope>NUCLEOTIDE SEQUENCE</scope>
</reference>
<protein>
    <submittedName>
        <fullName evidence="1">Uncharacterized protein</fullName>
    </submittedName>
</protein>
<sequence length="50" mass="6093">MDKMIVYVVCKQYREILELFESREGAEKYIIDNNLQKEGVEIILWEIERD</sequence>
<accession>A0A6J5KXM5</accession>
<dbReference type="EMBL" id="LR796208">
    <property type="protein sequence ID" value="CAB4127194.1"/>
    <property type="molecule type" value="Genomic_DNA"/>
</dbReference>
<gene>
    <name evidence="1" type="ORF">UFOVP84_70</name>
</gene>
<proteinExistence type="predicted"/>